<comment type="caution">
    <text evidence="1">The sequence shown here is derived from an EMBL/GenBank/DDBJ whole genome shotgun (WGS) entry which is preliminary data.</text>
</comment>
<organism evidence="1 2">
    <name type="scientific">Rosa chinensis</name>
    <name type="common">China rose</name>
    <dbReference type="NCBI Taxonomy" id="74649"/>
    <lineage>
        <taxon>Eukaryota</taxon>
        <taxon>Viridiplantae</taxon>
        <taxon>Streptophyta</taxon>
        <taxon>Embryophyta</taxon>
        <taxon>Tracheophyta</taxon>
        <taxon>Spermatophyta</taxon>
        <taxon>Magnoliopsida</taxon>
        <taxon>eudicotyledons</taxon>
        <taxon>Gunneridae</taxon>
        <taxon>Pentapetalae</taxon>
        <taxon>rosids</taxon>
        <taxon>fabids</taxon>
        <taxon>Rosales</taxon>
        <taxon>Rosaceae</taxon>
        <taxon>Rosoideae</taxon>
        <taxon>Rosoideae incertae sedis</taxon>
        <taxon>Rosa</taxon>
    </lineage>
</organism>
<gene>
    <name evidence="1" type="ORF">RchiOBHm_Chr5g0017851</name>
</gene>
<proteinExistence type="predicted"/>
<dbReference type="Proteomes" id="UP000238479">
    <property type="component" value="Chromosome 5"/>
</dbReference>
<dbReference type="STRING" id="74649.A0A2P6Q6L2"/>
<dbReference type="AlphaFoldDB" id="A0A2P6Q6L2"/>
<evidence type="ECO:0000313" key="2">
    <source>
        <dbReference type="Proteomes" id="UP000238479"/>
    </source>
</evidence>
<protein>
    <submittedName>
        <fullName evidence="1">Uncharacterized protein</fullName>
    </submittedName>
</protein>
<dbReference type="EMBL" id="PDCK01000043">
    <property type="protein sequence ID" value="PRQ29808.1"/>
    <property type="molecule type" value="Genomic_DNA"/>
</dbReference>
<evidence type="ECO:0000313" key="1">
    <source>
        <dbReference type="EMBL" id="PRQ29808.1"/>
    </source>
</evidence>
<keyword evidence="2" id="KW-1185">Reference proteome</keyword>
<name>A0A2P6Q6L2_ROSCH</name>
<sequence length="59" mass="6896">MKFADFFSRALSAVTSAQFPWVKMFKEPTVVKIANVTFRNFYENYAFTFASEILFFVHG</sequence>
<accession>A0A2P6Q6L2</accession>
<dbReference type="Gramene" id="PRQ29808">
    <property type="protein sequence ID" value="PRQ29808"/>
    <property type="gene ID" value="RchiOBHm_Chr5g0017851"/>
</dbReference>
<reference evidence="1 2" key="1">
    <citation type="journal article" date="2018" name="Nat. Genet.">
        <title>The Rosa genome provides new insights in the design of modern roses.</title>
        <authorList>
            <person name="Bendahmane M."/>
        </authorList>
    </citation>
    <scope>NUCLEOTIDE SEQUENCE [LARGE SCALE GENOMIC DNA]</scope>
    <source>
        <strain evidence="2">cv. Old Blush</strain>
    </source>
</reference>